<dbReference type="CDD" id="cd00397">
    <property type="entry name" value="DNA_BRE_C"/>
    <property type="match status" value="1"/>
</dbReference>
<evidence type="ECO:0000313" key="3">
    <source>
        <dbReference type="EMBL" id="OOM73977.1"/>
    </source>
</evidence>
<organism evidence="3 4">
    <name type="scientific">Clostridium puniceum</name>
    <dbReference type="NCBI Taxonomy" id="29367"/>
    <lineage>
        <taxon>Bacteria</taxon>
        <taxon>Bacillati</taxon>
        <taxon>Bacillota</taxon>
        <taxon>Clostridia</taxon>
        <taxon>Eubacteriales</taxon>
        <taxon>Clostridiaceae</taxon>
        <taxon>Clostridium</taxon>
    </lineage>
</organism>
<gene>
    <name evidence="3" type="primary">xerC_10</name>
    <name evidence="3" type="ORF">CLPUN_42150</name>
</gene>
<comment type="caution">
    <text evidence="3">The sequence shown here is derived from an EMBL/GenBank/DDBJ whole genome shotgun (WGS) entry which is preliminary data.</text>
</comment>
<dbReference type="STRING" id="29367.CLPUN_42150"/>
<dbReference type="AlphaFoldDB" id="A0A1S8T850"/>
<dbReference type="Gene3D" id="1.10.443.10">
    <property type="entry name" value="Intergrase catalytic core"/>
    <property type="match status" value="1"/>
</dbReference>
<proteinExistence type="predicted"/>
<evidence type="ECO:0000259" key="2">
    <source>
        <dbReference type="PROSITE" id="PS51898"/>
    </source>
</evidence>
<keyword evidence="4" id="KW-1185">Reference proteome</keyword>
<protein>
    <submittedName>
        <fullName evidence="3">Tyrosine recombinase XerC</fullName>
    </submittedName>
</protein>
<dbReference type="InterPro" id="IPR013762">
    <property type="entry name" value="Integrase-like_cat_sf"/>
</dbReference>
<dbReference type="InterPro" id="IPR050090">
    <property type="entry name" value="Tyrosine_recombinase_XerCD"/>
</dbReference>
<dbReference type="Proteomes" id="UP000190890">
    <property type="component" value="Unassembled WGS sequence"/>
</dbReference>
<dbReference type="PANTHER" id="PTHR30349">
    <property type="entry name" value="PHAGE INTEGRASE-RELATED"/>
    <property type="match status" value="1"/>
</dbReference>
<reference evidence="3 4" key="1">
    <citation type="submission" date="2016-05" db="EMBL/GenBank/DDBJ databases">
        <title>Microbial solvent formation.</title>
        <authorList>
            <person name="Poehlein A."/>
            <person name="Montoya Solano J.D."/>
            <person name="Flitsch S."/>
            <person name="Krabben P."/>
            <person name="Duerre P."/>
            <person name="Daniel R."/>
        </authorList>
    </citation>
    <scope>NUCLEOTIDE SEQUENCE [LARGE SCALE GENOMIC DNA]</scope>
    <source>
        <strain evidence="3 4">DSM 2619</strain>
    </source>
</reference>
<evidence type="ECO:0000256" key="1">
    <source>
        <dbReference type="ARBA" id="ARBA00023172"/>
    </source>
</evidence>
<dbReference type="PROSITE" id="PS51898">
    <property type="entry name" value="TYR_RECOMBINASE"/>
    <property type="match status" value="1"/>
</dbReference>
<dbReference type="InterPro" id="IPR011010">
    <property type="entry name" value="DNA_brk_join_enz"/>
</dbReference>
<dbReference type="PANTHER" id="PTHR30349:SF82">
    <property type="entry name" value="INTEGRASE_RECOMBINASE YOEC-RELATED"/>
    <property type="match status" value="1"/>
</dbReference>
<dbReference type="Pfam" id="PF00589">
    <property type="entry name" value="Phage_integrase"/>
    <property type="match status" value="1"/>
</dbReference>
<dbReference type="SUPFAM" id="SSF56349">
    <property type="entry name" value="DNA breaking-rejoining enzymes"/>
    <property type="match status" value="1"/>
</dbReference>
<name>A0A1S8T850_9CLOT</name>
<dbReference type="GO" id="GO:0003677">
    <property type="term" value="F:DNA binding"/>
    <property type="evidence" value="ECO:0007669"/>
    <property type="project" value="InterPro"/>
</dbReference>
<keyword evidence="1" id="KW-0233">DNA recombination</keyword>
<accession>A0A1S8T850</accession>
<dbReference type="GO" id="GO:0015074">
    <property type="term" value="P:DNA integration"/>
    <property type="evidence" value="ECO:0007669"/>
    <property type="project" value="InterPro"/>
</dbReference>
<evidence type="ECO:0000313" key="4">
    <source>
        <dbReference type="Proteomes" id="UP000190890"/>
    </source>
</evidence>
<dbReference type="InterPro" id="IPR002104">
    <property type="entry name" value="Integrase_catalytic"/>
</dbReference>
<feature type="domain" description="Tyr recombinase" evidence="2">
    <location>
        <begin position="21"/>
        <end position="257"/>
    </location>
</feature>
<dbReference type="EMBL" id="LZZM01000206">
    <property type="protein sequence ID" value="OOM73977.1"/>
    <property type="molecule type" value="Genomic_DNA"/>
</dbReference>
<sequence>MKRKKINLKISNKPKKERKKIPAIPLTPEMAYRIEDQLQESKNEYKAKRDVILLNIALTTGYRMQDLVDLRVGDLRGFLKSGYFKIAEKKKINALKAKLEGYEYVAEDDDGDEVVITIEEIAEKKVKPREVEIIPELKPLLEDYLKGEKNRNFAFRTTKCSKKVKETGNAPYIPRESYSKIILGAAKKIATRTNEMDISEVEGITGHSLRKGYAMNIYETTGDINKVKEMLGHSTVEITKLYLWPIRTMKHEASSGLNKFIRKR</sequence>
<dbReference type="GO" id="GO:0006310">
    <property type="term" value="P:DNA recombination"/>
    <property type="evidence" value="ECO:0007669"/>
    <property type="project" value="UniProtKB-KW"/>
</dbReference>
<dbReference type="OrthoDB" id="9788852at2"/>
<dbReference type="RefSeq" id="WP_077849163.1">
    <property type="nucleotide sequence ID" value="NZ_LZZM01000206.1"/>
</dbReference>